<accession>A0A1G7WIJ2</accession>
<feature type="transmembrane region" description="Helical" evidence="1">
    <location>
        <begin position="213"/>
        <end position="239"/>
    </location>
</feature>
<dbReference type="InterPro" id="IPR013416">
    <property type="entry name" value="CHP02587_IM"/>
</dbReference>
<feature type="transmembrane region" description="Helical" evidence="1">
    <location>
        <begin position="251"/>
        <end position="271"/>
    </location>
</feature>
<dbReference type="Pfam" id="PF09622">
    <property type="entry name" value="DUF2391"/>
    <property type="match status" value="1"/>
</dbReference>
<dbReference type="EMBL" id="FNCS01000006">
    <property type="protein sequence ID" value="SDG71837.1"/>
    <property type="molecule type" value="Genomic_DNA"/>
</dbReference>
<gene>
    <name evidence="2" type="ORF">SAMN04487974_106194</name>
</gene>
<keyword evidence="1" id="KW-0472">Membrane</keyword>
<evidence type="ECO:0000313" key="2">
    <source>
        <dbReference type="EMBL" id="SDG71837.1"/>
    </source>
</evidence>
<protein>
    <submittedName>
        <fullName evidence="2">Putative integral membrane protein TIGR02587</fullName>
    </submittedName>
</protein>
<dbReference type="STRING" id="440168.SAMN04487974_106194"/>
<organism evidence="2 3">
    <name type="scientific">Pelagibacterium luteolum</name>
    <dbReference type="NCBI Taxonomy" id="440168"/>
    <lineage>
        <taxon>Bacteria</taxon>
        <taxon>Pseudomonadati</taxon>
        <taxon>Pseudomonadota</taxon>
        <taxon>Alphaproteobacteria</taxon>
        <taxon>Hyphomicrobiales</taxon>
        <taxon>Devosiaceae</taxon>
        <taxon>Pelagibacterium</taxon>
    </lineage>
</organism>
<sequence length="272" mass="29046">MTSAKAAHGVHVDGLMRAVGGALIFSLPMLMTMEMWQLGVTLERWRVLLLLVAAFPILMLLSREIGFEKTGGWREDFRDVMIAYAIGIVTSAGIMLVLAIFSTPVSLIDVSGKIALQTVPAALGALLGRAQFGGGGEPSEKDESFGGELVIMAAGALFLSLNVAPTEEMQLISFRMTAWHALALIPVSLLIMHAFVFAASFSGGSEVSPETPWWSAFLRFTVSGYMVALVISFAVLWLLGQVDGMSFERAIRVLVVLGFPAAIGAAAARLIL</sequence>
<dbReference type="NCBIfam" id="TIGR02587">
    <property type="entry name" value="TIGR02587 family membrane protein"/>
    <property type="match status" value="1"/>
</dbReference>
<feature type="transmembrane region" description="Helical" evidence="1">
    <location>
        <begin position="176"/>
        <end position="201"/>
    </location>
</feature>
<feature type="transmembrane region" description="Helical" evidence="1">
    <location>
        <begin position="45"/>
        <end position="62"/>
    </location>
</feature>
<feature type="transmembrane region" description="Helical" evidence="1">
    <location>
        <begin position="15"/>
        <end position="33"/>
    </location>
</feature>
<proteinExistence type="predicted"/>
<dbReference type="OrthoDB" id="147125at2"/>
<reference evidence="2 3" key="1">
    <citation type="submission" date="2016-10" db="EMBL/GenBank/DDBJ databases">
        <authorList>
            <person name="de Groot N.N."/>
        </authorList>
    </citation>
    <scope>NUCLEOTIDE SEQUENCE [LARGE SCALE GENOMIC DNA]</scope>
    <source>
        <strain evidence="2 3">CGMCC 1.10267</strain>
    </source>
</reference>
<feature type="transmembrane region" description="Helical" evidence="1">
    <location>
        <begin position="82"/>
        <end position="102"/>
    </location>
</feature>
<dbReference type="RefSeq" id="WP_090596712.1">
    <property type="nucleotide sequence ID" value="NZ_FNCS01000006.1"/>
</dbReference>
<name>A0A1G7WIJ2_9HYPH</name>
<keyword evidence="3" id="KW-1185">Reference proteome</keyword>
<dbReference type="InterPro" id="IPR024464">
    <property type="entry name" value="DUF2391"/>
</dbReference>
<dbReference type="AlphaFoldDB" id="A0A1G7WIJ2"/>
<evidence type="ECO:0000256" key="1">
    <source>
        <dbReference type="SAM" id="Phobius"/>
    </source>
</evidence>
<feature type="transmembrane region" description="Helical" evidence="1">
    <location>
        <begin position="144"/>
        <end position="164"/>
    </location>
</feature>
<evidence type="ECO:0000313" key="3">
    <source>
        <dbReference type="Proteomes" id="UP000199495"/>
    </source>
</evidence>
<keyword evidence="1" id="KW-0812">Transmembrane</keyword>
<keyword evidence="1" id="KW-1133">Transmembrane helix</keyword>
<dbReference type="Proteomes" id="UP000199495">
    <property type="component" value="Unassembled WGS sequence"/>
</dbReference>